<protein>
    <submittedName>
        <fullName evidence="2">Hsp20-like chaperones superfamily protein</fullName>
    </submittedName>
</protein>
<evidence type="ECO:0000256" key="1">
    <source>
        <dbReference type="SAM" id="MobiDB-lite"/>
    </source>
</evidence>
<feature type="compositionally biased region" description="Polar residues" evidence="1">
    <location>
        <begin position="46"/>
        <end position="81"/>
    </location>
</feature>
<dbReference type="EMBL" id="JAOAOG010000236">
    <property type="protein sequence ID" value="KAJ6237932.1"/>
    <property type="molecule type" value="Genomic_DNA"/>
</dbReference>
<reference evidence="2" key="1">
    <citation type="submission" date="2022-08" db="EMBL/GenBank/DDBJ databases">
        <title>Novel sulfate-reducing endosymbionts in the free-living metamonad Anaeramoeba.</title>
        <authorList>
            <person name="Jerlstrom-Hultqvist J."/>
            <person name="Cepicka I."/>
            <person name="Gallot-Lavallee L."/>
            <person name="Salas-Leiva D."/>
            <person name="Curtis B.A."/>
            <person name="Zahonova K."/>
            <person name="Pipaliya S."/>
            <person name="Dacks J."/>
            <person name="Roger A.J."/>
        </authorList>
    </citation>
    <scope>NUCLEOTIDE SEQUENCE</scope>
    <source>
        <strain evidence="2">Schooner1</strain>
    </source>
</reference>
<gene>
    <name evidence="2" type="ORF">M0813_26512</name>
</gene>
<feature type="compositionally biased region" description="Basic and acidic residues" evidence="1">
    <location>
        <begin position="83"/>
        <end position="113"/>
    </location>
</feature>
<feature type="compositionally biased region" description="Acidic residues" evidence="1">
    <location>
        <begin position="114"/>
        <end position="127"/>
    </location>
</feature>
<evidence type="ECO:0000313" key="3">
    <source>
        <dbReference type="Proteomes" id="UP001150062"/>
    </source>
</evidence>
<comment type="caution">
    <text evidence="2">The sequence shown here is derived from an EMBL/GenBank/DDBJ whole genome shotgun (WGS) entry which is preliminary data.</text>
</comment>
<name>A0ABQ8Y168_9EUKA</name>
<sequence>MGKYHSKENYKDSISLVFDENNPLEQELFSIVTLNSNLARDTTKVTLQTKTDPIPNKEQTPKINSEIQDKVATTNKGQPNNLEVEKKIKEVVQESDQEEKKEQEKETGYGIEDKSEDEDEDEDEDEEKDNKKKDRRVQRNQAKEEMNNVSDLHEIIVNKKYLESLKNLDEEQLTDLYQKLSIEDSKLKLVLKENSLRNKNESSPSVMIPKYLIAFFSPFLYRVEERFTKSDFLLIKEVLQKIIDFVKSHLQVYHTALFKDYKLFLCQNENFVNEFIRTISFMEFDDIISETLITSKITTSVQELEQKSKWFEKDVIEELVPKFLKHFLYLILHLLVYNKDLEFTYFTEGEEFDEEKLNFFAEEEESDENFVQIFPLITYMENTIHCGIAFQIDPDIEMDLNEDREN</sequence>
<evidence type="ECO:0000313" key="2">
    <source>
        <dbReference type="EMBL" id="KAJ6237932.1"/>
    </source>
</evidence>
<keyword evidence="3" id="KW-1185">Reference proteome</keyword>
<feature type="region of interest" description="Disordered" evidence="1">
    <location>
        <begin position="46"/>
        <end position="146"/>
    </location>
</feature>
<proteinExistence type="predicted"/>
<accession>A0ABQ8Y168</accession>
<dbReference type="Proteomes" id="UP001150062">
    <property type="component" value="Unassembled WGS sequence"/>
</dbReference>
<organism evidence="2 3">
    <name type="scientific">Anaeramoeba flamelloides</name>
    <dbReference type="NCBI Taxonomy" id="1746091"/>
    <lineage>
        <taxon>Eukaryota</taxon>
        <taxon>Metamonada</taxon>
        <taxon>Anaeramoebidae</taxon>
        <taxon>Anaeramoeba</taxon>
    </lineage>
</organism>